<dbReference type="EMBL" id="MK500284">
    <property type="protein sequence ID" value="QBK84663.1"/>
    <property type="molecule type" value="Genomic_DNA"/>
</dbReference>
<evidence type="ECO:0000313" key="1">
    <source>
        <dbReference type="EMBL" id="QBK84663.1"/>
    </source>
</evidence>
<protein>
    <submittedName>
        <fullName evidence="1">Uncharacterized protein</fullName>
    </submittedName>
</protein>
<name>A0A481YQG7_9VIRU</name>
<organism evidence="1">
    <name type="scientific">Pithovirus LCDPAC01</name>
    <dbReference type="NCBI Taxonomy" id="2506600"/>
    <lineage>
        <taxon>Viruses</taxon>
        <taxon>Pithoviruses</taxon>
    </lineage>
</organism>
<gene>
    <name evidence="1" type="ORF">LCDPAC01_01440</name>
</gene>
<reference evidence="1" key="1">
    <citation type="journal article" date="2019" name="MBio">
        <title>Virus Genomes from Deep Sea Sediments Expand the Ocean Megavirome and Support Independent Origins of Viral Gigantism.</title>
        <authorList>
            <person name="Backstrom D."/>
            <person name="Yutin N."/>
            <person name="Jorgensen S.L."/>
            <person name="Dharamshi J."/>
            <person name="Homa F."/>
            <person name="Zaremba-Niedwiedzka K."/>
            <person name="Spang A."/>
            <person name="Wolf Y.I."/>
            <person name="Koonin E.V."/>
            <person name="Ettema T.J."/>
        </authorList>
    </citation>
    <scope>NUCLEOTIDE SEQUENCE</scope>
</reference>
<proteinExistence type="predicted"/>
<accession>A0A481YQG7</accession>
<sequence length="96" mass="11245">MKNKDLFVGEKILKTSLRRAIEHVYRIDDKSRDLHYIFDNVSSDVDKSKSEGYNTYLIGKELGRESLYDAFIQEERVNPYFTYTMQTIVSSPLCLP</sequence>